<evidence type="ECO:0000256" key="1">
    <source>
        <dbReference type="ARBA" id="ARBA00022490"/>
    </source>
</evidence>
<dbReference type="SUPFAM" id="SSF158710">
    <property type="entry name" value="PSPTO4464-like"/>
    <property type="match status" value="1"/>
</dbReference>
<proteinExistence type="inferred from homology"/>
<dbReference type="Gene3D" id="1.10.60.30">
    <property type="entry name" value="PSPTO4464-like domains"/>
    <property type="match status" value="2"/>
</dbReference>
<dbReference type="Pfam" id="PF04751">
    <property type="entry name" value="DarP"/>
    <property type="match status" value="1"/>
</dbReference>
<evidence type="ECO:0000256" key="6">
    <source>
        <dbReference type="SAM" id="MobiDB-lite"/>
    </source>
</evidence>
<evidence type="ECO:0000313" key="8">
    <source>
        <dbReference type="Proteomes" id="UP001371218"/>
    </source>
</evidence>
<dbReference type="Proteomes" id="UP001371218">
    <property type="component" value="Unassembled WGS sequence"/>
</dbReference>
<evidence type="ECO:0000313" key="7">
    <source>
        <dbReference type="EMBL" id="MEK8029876.1"/>
    </source>
</evidence>
<dbReference type="InterPro" id="IPR006839">
    <property type="entry name" value="DarP"/>
</dbReference>
<feature type="region of interest" description="Disordered" evidence="6">
    <location>
        <begin position="1"/>
        <end position="34"/>
    </location>
</feature>
<dbReference type="HAMAP" id="MF_00765">
    <property type="entry name" value="DarP"/>
    <property type="match status" value="1"/>
</dbReference>
<reference evidence="7 8" key="1">
    <citation type="submission" date="2024-04" db="EMBL/GenBank/DDBJ databases">
        <title>Novel species of the genus Ideonella isolated from streams.</title>
        <authorList>
            <person name="Lu H."/>
        </authorList>
    </citation>
    <scope>NUCLEOTIDE SEQUENCE [LARGE SCALE GENOMIC DNA]</scope>
    <source>
        <strain evidence="7 8">DXS29W</strain>
    </source>
</reference>
<keyword evidence="8" id="KW-1185">Reference proteome</keyword>
<dbReference type="CDD" id="cd16331">
    <property type="entry name" value="YjgA-like"/>
    <property type="match status" value="1"/>
</dbReference>
<dbReference type="NCBIfam" id="NF003593">
    <property type="entry name" value="PRK05255.1-1"/>
    <property type="match status" value="1"/>
</dbReference>
<comment type="function">
    <text evidence="5">Member of a network of 50S ribosomal subunit biogenesis factors which assembles along the 30S-50S interface, preventing incorrect 23S rRNA structures from forming. Promotes peptidyl transferase center (PTC) maturation.</text>
</comment>
<evidence type="ECO:0000256" key="2">
    <source>
        <dbReference type="ARBA" id="ARBA00022517"/>
    </source>
</evidence>
<evidence type="ECO:0000256" key="3">
    <source>
        <dbReference type="ARBA" id="ARBA00022730"/>
    </source>
</evidence>
<sequence length="206" mass="23145">MRRAPRDNAPQPEPGDDDTPLSRAERPSKSALKRQMHDLQSLGVELTQLPESRVAKLDLPDALRDALAEFRRTRSHEGRRRHLQFIGKLMRNTDEAPIREAIAAFKLGSAKETLALHEAERWREEMLASDDAITRWLDRFADTDAQQLRSLVRSARKDAKTADAAAQPDQRHGRSYRDLFQLIKAALAGDAPSATGDDAEGEDDDE</sequence>
<dbReference type="PANTHER" id="PTHR38101">
    <property type="entry name" value="UPF0307 PROTEIN YJGA"/>
    <property type="match status" value="1"/>
</dbReference>
<dbReference type="RefSeq" id="WP_341424206.1">
    <property type="nucleotide sequence ID" value="NZ_JBBUTG010000001.1"/>
</dbReference>
<protein>
    <recommendedName>
        <fullName evidence="5">Dual-action ribosomal maturation protein DarP</fullName>
    </recommendedName>
    <alternativeName>
        <fullName evidence="5">Large ribosomal subunit assembly factor DarP</fullName>
    </alternativeName>
</protein>
<gene>
    <name evidence="7" type="primary">yjgA</name>
    <name evidence="5" type="synonym">darP</name>
    <name evidence="7" type="ORF">AACH06_03500</name>
</gene>
<comment type="caution">
    <text evidence="7">The sequence shown here is derived from an EMBL/GenBank/DDBJ whole genome shotgun (WGS) entry which is preliminary data.</text>
</comment>
<dbReference type="PIRSF" id="PIRSF016183">
    <property type="entry name" value="UCP016183"/>
    <property type="match status" value="1"/>
</dbReference>
<name>A0ABU9BIT7_9BURK</name>
<feature type="region of interest" description="Disordered" evidence="6">
    <location>
        <begin position="155"/>
        <end position="175"/>
    </location>
</feature>
<keyword evidence="3 5" id="KW-0699">rRNA-binding</keyword>
<keyword evidence="1 5" id="KW-0963">Cytoplasm</keyword>
<comment type="similarity">
    <text evidence="5">Belongs to the DarP family.</text>
</comment>
<dbReference type="EMBL" id="JBBUTG010000001">
    <property type="protein sequence ID" value="MEK8029876.1"/>
    <property type="molecule type" value="Genomic_DNA"/>
</dbReference>
<accession>A0ABU9BIT7</accession>
<evidence type="ECO:0000256" key="5">
    <source>
        <dbReference type="HAMAP-Rule" id="MF_00765"/>
    </source>
</evidence>
<dbReference type="InterPro" id="IPR023153">
    <property type="entry name" value="DarP_sf"/>
</dbReference>
<evidence type="ECO:0000256" key="4">
    <source>
        <dbReference type="ARBA" id="ARBA00022884"/>
    </source>
</evidence>
<dbReference type="PANTHER" id="PTHR38101:SF1">
    <property type="entry name" value="UPF0307 PROTEIN YJGA"/>
    <property type="match status" value="1"/>
</dbReference>
<keyword evidence="4 5" id="KW-0694">RNA-binding</keyword>
<organism evidence="7 8">
    <name type="scientific">Ideonella lacteola</name>
    <dbReference type="NCBI Taxonomy" id="2984193"/>
    <lineage>
        <taxon>Bacteria</taxon>
        <taxon>Pseudomonadati</taxon>
        <taxon>Pseudomonadota</taxon>
        <taxon>Betaproteobacteria</taxon>
        <taxon>Burkholderiales</taxon>
        <taxon>Sphaerotilaceae</taxon>
        <taxon>Ideonella</taxon>
    </lineage>
</organism>
<comment type="subcellular location">
    <subcellularLocation>
        <location evidence="5">Cytoplasm</location>
    </subcellularLocation>
    <text evidence="5">Associates with late stage pre-50S ribosomal subunits.</text>
</comment>
<keyword evidence="2 5" id="KW-0690">Ribosome biogenesis</keyword>